<keyword evidence="1" id="KW-0812">Transmembrane</keyword>
<evidence type="ECO:0000313" key="3">
    <source>
        <dbReference type="WBParaSite" id="maker-uti_cns_0016850-snap-gene-0.2-mRNA-1"/>
    </source>
</evidence>
<dbReference type="InterPro" id="IPR038050">
    <property type="entry name" value="Neuro_actylchol_rec"/>
</dbReference>
<dbReference type="InterPro" id="IPR036719">
    <property type="entry name" value="Neuro-gated_channel_TM_sf"/>
</dbReference>
<keyword evidence="1" id="KW-0472">Membrane</keyword>
<dbReference type="WBParaSite" id="maker-uti_cns_0016850-snap-gene-0.2-mRNA-1">
    <property type="protein sequence ID" value="maker-uti_cns_0016850-snap-gene-0.2-mRNA-1"/>
    <property type="gene ID" value="maker-uti_cns_0016850-snap-gene-0.2"/>
</dbReference>
<keyword evidence="1" id="KW-1133">Transmembrane helix</keyword>
<keyword evidence="2" id="KW-1185">Reference proteome</keyword>
<dbReference type="InterPro" id="IPR006028">
    <property type="entry name" value="GABAA/Glycine_rcpt"/>
</dbReference>
<accession>A0A1I8IUI5</accession>
<sequence length="167" mass="18910">TCQAMDVWMSICLLFVFASLLEFAVVNVFSRKEIRKKSQGLNILSETAKNFEEMMMRSDESGIGAAGSPPTGPFSAYSRRQAHKRREEMRQRARVIDKLARKLFPLAFVLFNVVYWIGYNLCWKNNSWNDDGWPSLAAQLRVESPTIEVPIGETQRQQRSGGGDDGG</sequence>
<dbReference type="AlphaFoldDB" id="A0A1I8IUI5"/>
<feature type="transmembrane region" description="Helical" evidence="1">
    <location>
        <begin position="6"/>
        <end position="29"/>
    </location>
</feature>
<dbReference type="SUPFAM" id="SSF90112">
    <property type="entry name" value="Neurotransmitter-gated ion-channel transmembrane pore"/>
    <property type="match status" value="1"/>
</dbReference>
<dbReference type="GO" id="GO:0016020">
    <property type="term" value="C:membrane"/>
    <property type="evidence" value="ECO:0007669"/>
    <property type="project" value="InterPro"/>
</dbReference>
<organism evidence="2 3">
    <name type="scientific">Macrostomum lignano</name>
    <dbReference type="NCBI Taxonomy" id="282301"/>
    <lineage>
        <taxon>Eukaryota</taxon>
        <taxon>Metazoa</taxon>
        <taxon>Spiralia</taxon>
        <taxon>Lophotrochozoa</taxon>
        <taxon>Platyhelminthes</taxon>
        <taxon>Rhabditophora</taxon>
        <taxon>Macrostomorpha</taxon>
        <taxon>Macrostomida</taxon>
        <taxon>Macrostomidae</taxon>
        <taxon>Macrostomum</taxon>
    </lineage>
</organism>
<evidence type="ECO:0000256" key="1">
    <source>
        <dbReference type="SAM" id="Phobius"/>
    </source>
</evidence>
<feature type="transmembrane region" description="Helical" evidence="1">
    <location>
        <begin position="99"/>
        <end position="118"/>
    </location>
</feature>
<protein>
    <submittedName>
        <fullName evidence="3">Neur_chan_memb domain-containing protein</fullName>
    </submittedName>
</protein>
<name>A0A1I8IUI5_9PLAT</name>
<reference evidence="3" key="1">
    <citation type="submission" date="2016-11" db="UniProtKB">
        <authorList>
            <consortium name="WormBaseParasite"/>
        </authorList>
    </citation>
    <scope>IDENTIFICATION</scope>
</reference>
<dbReference type="PRINTS" id="PR00253">
    <property type="entry name" value="GABAARECEPTR"/>
</dbReference>
<evidence type="ECO:0000313" key="2">
    <source>
        <dbReference type="Proteomes" id="UP000095280"/>
    </source>
</evidence>
<dbReference type="Proteomes" id="UP000095280">
    <property type="component" value="Unplaced"/>
</dbReference>
<dbReference type="Gene3D" id="1.20.58.390">
    <property type="entry name" value="Neurotransmitter-gated ion-channel transmembrane domain"/>
    <property type="match status" value="1"/>
</dbReference>
<dbReference type="GO" id="GO:0004888">
    <property type="term" value="F:transmembrane signaling receptor activity"/>
    <property type="evidence" value="ECO:0007669"/>
    <property type="project" value="InterPro"/>
</dbReference>
<dbReference type="GO" id="GO:0005216">
    <property type="term" value="F:monoatomic ion channel activity"/>
    <property type="evidence" value="ECO:0007669"/>
    <property type="project" value="InterPro"/>
</dbReference>
<proteinExistence type="predicted"/>